<protein>
    <submittedName>
        <fullName evidence="2">Uncharacterized protein</fullName>
    </submittedName>
</protein>
<evidence type="ECO:0000313" key="3">
    <source>
        <dbReference type="Proteomes" id="UP001499938"/>
    </source>
</evidence>
<dbReference type="RefSeq" id="WP_344085666.1">
    <property type="nucleotide sequence ID" value="NZ_BAAAPO010000038.1"/>
</dbReference>
<evidence type="ECO:0000313" key="2">
    <source>
        <dbReference type="EMBL" id="GAA1799640.1"/>
    </source>
</evidence>
<evidence type="ECO:0000256" key="1">
    <source>
        <dbReference type="SAM" id="MobiDB-lite"/>
    </source>
</evidence>
<proteinExistence type="predicted"/>
<feature type="region of interest" description="Disordered" evidence="1">
    <location>
        <begin position="24"/>
        <end position="49"/>
    </location>
</feature>
<gene>
    <name evidence="2" type="ORF">GCM10009811_24430</name>
</gene>
<reference evidence="2 3" key="1">
    <citation type="journal article" date="2019" name="Int. J. Syst. Evol. Microbiol.">
        <title>The Global Catalogue of Microorganisms (GCM) 10K type strain sequencing project: providing services to taxonomists for standard genome sequencing and annotation.</title>
        <authorList>
            <consortium name="The Broad Institute Genomics Platform"/>
            <consortium name="The Broad Institute Genome Sequencing Center for Infectious Disease"/>
            <person name="Wu L."/>
            <person name="Ma J."/>
        </authorList>
    </citation>
    <scope>NUCLEOTIDE SEQUENCE [LARGE SCALE GENOMIC DNA]</scope>
    <source>
        <strain evidence="2 3">JCM 15592</strain>
    </source>
</reference>
<name>A0ABN2LV75_9MICO</name>
<comment type="caution">
    <text evidence="2">The sequence shown here is derived from an EMBL/GenBank/DDBJ whole genome shotgun (WGS) entry which is preliminary data.</text>
</comment>
<keyword evidence="3" id="KW-1185">Reference proteome</keyword>
<dbReference type="EMBL" id="BAAAPO010000038">
    <property type="protein sequence ID" value="GAA1799640.1"/>
    <property type="molecule type" value="Genomic_DNA"/>
</dbReference>
<accession>A0ABN2LV75</accession>
<dbReference type="Proteomes" id="UP001499938">
    <property type="component" value="Unassembled WGS sequence"/>
</dbReference>
<sequence length="178" mass="18544">MDSTGWLLVGLALGVLSVEVARRRAAGRGDSSHRRRSGKGRGGGASGRAAYDVHGEDLFGPDDEELRARLAAVAAEGDGARAGLLLTRLTHLRAHRVPVRTIRRSPGRGVARLGFADGTVILARSAVRGALPHVAVLAEKGGVVISQVSPHPEGFEITLAGLHGQSTRLFALGLDQGD</sequence>
<organism evidence="2 3">
    <name type="scientific">Nostocoides veronense</name>
    <dbReference type="NCBI Taxonomy" id="330836"/>
    <lineage>
        <taxon>Bacteria</taxon>
        <taxon>Bacillati</taxon>
        <taxon>Actinomycetota</taxon>
        <taxon>Actinomycetes</taxon>
        <taxon>Micrococcales</taxon>
        <taxon>Intrasporangiaceae</taxon>
        <taxon>Nostocoides</taxon>
    </lineage>
</organism>